<dbReference type="AlphaFoldDB" id="A0A3Q9V5I4"/>
<dbReference type="InterPro" id="IPR004368">
    <property type="entry name" value="TIF_IF1"/>
</dbReference>
<reference evidence="7" key="1">
    <citation type="submission" date="2019-03" db="EMBL/GenBank/DDBJ databases">
        <title>Draft Sequence and Annotation of the Mycoplasma phocicerebrale Strain 1049T Genome.</title>
        <authorList>
            <person name="Frasca S.Jr."/>
            <person name="Kutish G.F."/>
            <person name="Castellanos Gell J."/>
            <person name="Michaels D.L."/>
            <person name="Brown D.R."/>
        </authorList>
    </citation>
    <scope>NUCLEOTIDE SEQUENCE</scope>
    <source>
        <strain evidence="7">1049</strain>
    </source>
</reference>
<keyword evidence="4" id="KW-0694">RNA-binding</keyword>
<comment type="subunit">
    <text evidence="4">Component of the 30S ribosomal translation pre-initiation complex which assembles on the 30S ribosome in the order IF-2 and IF-3, IF-1 and N-formylmethionyl-tRNA(fMet); mRNA recruitment can occur at any time during PIC assembly.</text>
</comment>
<evidence type="ECO:0000256" key="3">
    <source>
        <dbReference type="ARBA" id="ARBA00022917"/>
    </source>
</evidence>
<evidence type="ECO:0000256" key="1">
    <source>
        <dbReference type="ARBA" id="ARBA00010939"/>
    </source>
</evidence>
<comment type="subcellular location">
    <subcellularLocation>
        <location evidence="4">Cytoplasm</location>
    </subcellularLocation>
</comment>
<dbReference type="CDD" id="cd04451">
    <property type="entry name" value="S1_IF1"/>
    <property type="match status" value="1"/>
</dbReference>
<gene>
    <name evidence="4 7" type="primary">infA</name>
    <name evidence="7" type="ORF">DMC14_002130</name>
</gene>
<protein>
    <recommendedName>
        <fullName evidence="4 5">Translation initiation factor IF-1</fullName>
    </recommendedName>
</protein>
<dbReference type="PANTHER" id="PTHR33370">
    <property type="entry name" value="TRANSLATION INITIATION FACTOR IF-1, CHLOROPLASTIC"/>
    <property type="match status" value="1"/>
</dbReference>
<dbReference type="EMBL" id="CP033058">
    <property type="protein sequence ID" value="AZZ65572.1"/>
    <property type="molecule type" value="Genomic_DNA"/>
</dbReference>
<dbReference type="Gene3D" id="2.40.50.140">
    <property type="entry name" value="Nucleic acid-binding proteins"/>
    <property type="match status" value="1"/>
</dbReference>
<dbReference type="HAMAP" id="MF_00075">
    <property type="entry name" value="IF_1"/>
    <property type="match status" value="1"/>
</dbReference>
<dbReference type="NCBIfam" id="TIGR00008">
    <property type="entry name" value="infA"/>
    <property type="match status" value="1"/>
</dbReference>
<dbReference type="InterPro" id="IPR006196">
    <property type="entry name" value="RNA-binding_domain_S1_IF1"/>
</dbReference>
<dbReference type="GO" id="GO:0003743">
    <property type="term" value="F:translation initiation factor activity"/>
    <property type="evidence" value="ECO:0007669"/>
    <property type="project" value="UniProtKB-UniRule"/>
</dbReference>
<evidence type="ECO:0000256" key="2">
    <source>
        <dbReference type="ARBA" id="ARBA00022540"/>
    </source>
</evidence>
<dbReference type="PANTHER" id="PTHR33370:SF1">
    <property type="entry name" value="TRANSLATION INITIATION FACTOR IF-1, CHLOROPLASTIC"/>
    <property type="match status" value="1"/>
</dbReference>
<dbReference type="GO" id="GO:0043022">
    <property type="term" value="F:ribosome binding"/>
    <property type="evidence" value="ECO:0007669"/>
    <property type="project" value="UniProtKB-UniRule"/>
</dbReference>
<feature type="domain" description="S1-like" evidence="6">
    <location>
        <begin position="1"/>
        <end position="71"/>
    </location>
</feature>
<evidence type="ECO:0000256" key="4">
    <source>
        <dbReference type="HAMAP-Rule" id="MF_00075"/>
    </source>
</evidence>
<dbReference type="InterPro" id="IPR012340">
    <property type="entry name" value="NA-bd_OB-fold"/>
</dbReference>
<dbReference type="Proteomes" id="UP000256585">
    <property type="component" value="Chromosome"/>
</dbReference>
<comment type="function">
    <text evidence="4">One of the essential components for the initiation of protein synthesis. Stabilizes the binding of IF-2 and IF-3 on the 30S subunit to which N-formylmethionyl-tRNA(fMet) subsequently binds. Helps modulate mRNA selection, yielding the 30S pre-initiation complex (PIC). Upon addition of the 50S ribosomal subunit IF-1, IF-2 and IF-3 are released leaving the mature 70S translation initiation complex.</text>
</comment>
<keyword evidence="8" id="KW-1185">Reference proteome</keyword>
<accession>A0A3Q9V5I4</accession>
<dbReference type="SUPFAM" id="SSF50249">
    <property type="entry name" value="Nucleic acid-binding proteins"/>
    <property type="match status" value="1"/>
</dbReference>
<dbReference type="RefSeq" id="WP_116171599.1">
    <property type="nucleotide sequence ID" value="NZ_CP033058.2"/>
</dbReference>
<organism evidence="7 8">
    <name type="scientific">Metamycoplasma phocicerebrale</name>
    <dbReference type="NCBI Taxonomy" id="142649"/>
    <lineage>
        <taxon>Bacteria</taxon>
        <taxon>Bacillati</taxon>
        <taxon>Mycoplasmatota</taxon>
        <taxon>Mycoplasmoidales</taxon>
        <taxon>Metamycoplasmataceae</taxon>
        <taxon>Metamycoplasma</taxon>
    </lineage>
</organism>
<dbReference type="Pfam" id="PF01176">
    <property type="entry name" value="eIF-1a"/>
    <property type="match status" value="1"/>
</dbReference>
<keyword evidence="3 4" id="KW-0648">Protein biosynthesis</keyword>
<evidence type="ECO:0000256" key="5">
    <source>
        <dbReference type="NCBIfam" id="TIGR00008"/>
    </source>
</evidence>
<comment type="similarity">
    <text evidence="1 4">Belongs to the IF-1 family.</text>
</comment>
<name>A0A3Q9V5I4_9BACT</name>
<evidence type="ECO:0000313" key="7">
    <source>
        <dbReference type="EMBL" id="AZZ65572.1"/>
    </source>
</evidence>
<evidence type="ECO:0000313" key="8">
    <source>
        <dbReference type="Proteomes" id="UP000256585"/>
    </source>
</evidence>
<proteinExistence type="inferred from homology"/>
<dbReference type="OrthoDB" id="9803250at2"/>
<evidence type="ECO:0000259" key="6">
    <source>
        <dbReference type="PROSITE" id="PS50832"/>
    </source>
</evidence>
<keyword evidence="4" id="KW-0963">Cytoplasm</keyword>
<sequence length="71" mass="8136">MARDAIRMKGKITKMHSTKDYDVLLENGIEIKAFISGKMSLHNIRMIPGDSVDVELSPYDMTKGRIVFRHK</sequence>
<dbReference type="GO" id="GO:0005829">
    <property type="term" value="C:cytosol"/>
    <property type="evidence" value="ECO:0007669"/>
    <property type="project" value="TreeGrafter"/>
</dbReference>
<dbReference type="GO" id="GO:0019843">
    <property type="term" value="F:rRNA binding"/>
    <property type="evidence" value="ECO:0007669"/>
    <property type="project" value="UniProtKB-UniRule"/>
</dbReference>
<dbReference type="KEGG" id="mphc:DMC14_002130"/>
<keyword evidence="4" id="KW-0699">rRNA-binding</keyword>
<keyword evidence="2 4" id="KW-0396">Initiation factor</keyword>
<dbReference type="PROSITE" id="PS50832">
    <property type="entry name" value="S1_IF1_TYPE"/>
    <property type="match status" value="1"/>
</dbReference>